<dbReference type="SMART" id="SM00567">
    <property type="entry name" value="EZ_HEAT"/>
    <property type="match status" value="3"/>
</dbReference>
<dbReference type="STRING" id="320771.Cflav_PD3885"/>
<protein>
    <submittedName>
        <fullName evidence="1">PBS lyase HEAT domain protein repeat-containing protein</fullName>
    </submittedName>
</protein>
<dbReference type="InterPro" id="IPR016024">
    <property type="entry name" value="ARM-type_fold"/>
</dbReference>
<dbReference type="GO" id="GO:0016491">
    <property type="term" value="F:oxidoreductase activity"/>
    <property type="evidence" value="ECO:0007669"/>
    <property type="project" value="TreeGrafter"/>
</dbReference>
<dbReference type="InterPro" id="IPR011989">
    <property type="entry name" value="ARM-like"/>
</dbReference>
<keyword evidence="2" id="KW-1185">Reference proteome</keyword>
<dbReference type="PANTHER" id="PTHR12697:SF5">
    <property type="entry name" value="DEOXYHYPUSINE HYDROXYLASE"/>
    <property type="match status" value="1"/>
</dbReference>
<dbReference type="Proteomes" id="UP000003688">
    <property type="component" value="Unassembled WGS sequence"/>
</dbReference>
<name>B9XG06_PEDPL</name>
<dbReference type="GO" id="GO:0016829">
    <property type="term" value="F:lyase activity"/>
    <property type="evidence" value="ECO:0007669"/>
    <property type="project" value="UniProtKB-KW"/>
</dbReference>
<dbReference type="EMBL" id="ABOX02000011">
    <property type="protein sequence ID" value="EEF61168.1"/>
    <property type="molecule type" value="Genomic_DNA"/>
</dbReference>
<dbReference type="Pfam" id="PF13646">
    <property type="entry name" value="HEAT_2"/>
    <property type="match status" value="1"/>
</dbReference>
<proteinExistence type="predicted"/>
<dbReference type="AlphaFoldDB" id="B9XG06"/>
<dbReference type="SUPFAM" id="SSF48371">
    <property type="entry name" value="ARM repeat"/>
    <property type="match status" value="1"/>
</dbReference>
<dbReference type="Gene3D" id="1.25.10.10">
    <property type="entry name" value="Leucine-rich Repeat Variant"/>
    <property type="match status" value="1"/>
</dbReference>
<accession>B9XG06</accession>
<evidence type="ECO:0000313" key="2">
    <source>
        <dbReference type="Proteomes" id="UP000003688"/>
    </source>
</evidence>
<evidence type="ECO:0000313" key="1">
    <source>
        <dbReference type="EMBL" id="EEF61168.1"/>
    </source>
</evidence>
<dbReference type="InterPro" id="IPR004155">
    <property type="entry name" value="PBS_lyase_HEAT"/>
</dbReference>
<reference evidence="1 2" key="1">
    <citation type="journal article" date="2011" name="J. Bacteriol.">
        <title>Genome sequence of 'Pedosphaera parvula' Ellin514, an aerobic Verrucomicrobial isolate from pasture soil.</title>
        <authorList>
            <person name="Kant R."/>
            <person name="van Passel M.W."/>
            <person name="Sangwan P."/>
            <person name="Palva A."/>
            <person name="Lucas S."/>
            <person name="Copeland A."/>
            <person name="Lapidus A."/>
            <person name="Glavina Del Rio T."/>
            <person name="Dalin E."/>
            <person name="Tice H."/>
            <person name="Bruce D."/>
            <person name="Goodwin L."/>
            <person name="Pitluck S."/>
            <person name="Chertkov O."/>
            <person name="Larimer F.W."/>
            <person name="Land M.L."/>
            <person name="Hauser L."/>
            <person name="Brettin T.S."/>
            <person name="Detter J.C."/>
            <person name="Han S."/>
            <person name="de Vos W.M."/>
            <person name="Janssen P.H."/>
            <person name="Smidt H."/>
        </authorList>
    </citation>
    <scope>NUCLEOTIDE SEQUENCE [LARGE SCALE GENOMIC DNA]</scope>
    <source>
        <strain evidence="1 2">Ellin514</strain>
    </source>
</reference>
<organism evidence="1 2">
    <name type="scientific">Pedosphaera parvula (strain Ellin514)</name>
    <dbReference type="NCBI Taxonomy" id="320771"/>
    <lineage>
        <taxon>Bacteria</taxon>
        <taxon>Pseudomonadati</taxon>
        <taxon>Verrucomicrobiota</taxon>
        <taxon>Pedosphaerae</taxon>
        <taxon>Pedosphaerales</taxon>
        <taxon>Pedosphaeraceae</taxon>
        <taxon>Pedosphaera</taxon>
    </lineage>
</organism>
<comment type="caution">
    <text evidence="1">The sequence shown here is derived from an EMBL/GenBank/DDBJ whole genome shotgun (WGS) entry which is preliminary data.</text>
</comment>
<dbReference type="PANTHER" id="PTHR12697">
    <property type="entry name" value="PBS LYASE HEAT-LIKE PROTEIN"/>
    <property type="match status" value="1"/>
</dbReference>
<gene>
    <name evidence="1" type="ORF">Cflav_PD3885</name>
</gene>
<keyword evidence="1" id="KW-0456">Lyase</keyword>
<dbReference type="RefSeq" id="WP_007414752.1">
    <property type="nucleotide sequence ID" value="NZ_ABOX02000011.1"/>
</dbReference>
<sequence length="252" mass="27048">MLWPTLRPRPKEPEYQGKKLRAWLVDYQKQFDEHGLYPEHPATSTPSQDAIRKIGINAIPYLLMMAESHENRMKAILKQKICETMHASSMPSPAELETQMQAADGFEALGTAAKPAVPALIQLLGNGNADVRFSAALSLSMIGPAAKEAVPALLKNINDPYLDVQTHSAVALGEIHAAASTAVPALTNLLAVNSRLCECHIIRALGNFGAEAKAAVPILTPYLNGPNSLNREYATNALKQIDPAAAAKAGVK</sequence>